<dbReference type="STRING" id="661399.AQJ67_37620"/>
<comment type="caution">
    <text evidence="1">The sequence shown here is derived from an EMBL/GenBank/DDBJ whole genome shotgun (WGS) entry which is preliminary data.</text>
</comment>
<organism evidence="1 2">
    <name type="scientific">Streptomyces caeruleatus</name>
    <dbReference type="NCBI Taxonomy" id="661399"/>
    <lineage>
        <taxon>Bacteria</taxon>
        <taxon>Bacillati</taxon>
        <taxon>Actinomycetota</taxon>
        <taxon>Actinomycetes</taxon>
        <taxon>Kitasatosporales</taxon>
        <taxon>Streptomycetaceae</taxon>
        <taxon>Streptomyces</taxon>
    </lineage>
</organism>
<name>A0A101TKL8_9ACTN</name>
<accession>A0A101TKL8</accession>
<reference evidence="1 2" key="1">
    <citation type="submission" date="2015-10" db="EMBL/GenBank/DDBJ databases">
        <title>Draft genome sequence of Streptomyces caeruleatus NRRL B-24802, type strain for the species Streptomyces caeruleatus.</title>
        <authorList>
            <person name="Ruckert C."/>
            <person name="Winkler A."/>
            <person name="Kalinowski J."/>
            <person name="Kampfer P."/>
            <person name="Glaeser S."/>
        </authorList>
    </citation>
    <scope>NUCLEOTIDE SEQUENCE [LARGE SCALE GENOMIC DNA]</scope>
    <source>
        <strain evidence="1 2">NRRL B-24802</strain>
    </source>
</reference>
<keyword evidence="2" id="KW-1185">Reference proteome</keyword>
<evidence type="ECO:0000313" key="2">
    <source>
        <dbReference type="Proteomes" id="UP000053429"/>
    </source>
</evidence>
<proteinExistence type="predicted"/>
<dbReference type="RefSeq" id="WP_062723974.1">
    <property type="nucleotide sequence ID" value="NZ_KQ948940.1"/>
</dbReference>
<dbReference type="OrthoDB" id="4209337at2"/>
<dbReference type="AlphaFoldDB" id="A0A101TKL8"/>
<dbReference type="EMBL" id="LMWY01000052">
    <property type="protein sequence ID" value="KUN94077.1"/>
    <property type="molecule type" value="Genomic_DNA"/>
</dbReference>
<dbReference type="Proteomes" id="UP000053429">
    <property type="component" value="Unassembled WGS sequence"/>
</dbReference>
<evidence type="ECO:0000313" key="1">
    <source>
        <dbReference type="EMBL" id="KUN94077.1"/>
    </source>
</evidence>
<protein>
    <submittedName>
        <fullName evidence="1">Uncharacterized protein</fullName>
    </submittedName>
</protein>
<sequence>MRTIAWSGEEFVYEAEIMTVASGAAGTLVAAGVTSGAQALRARVVALFRRGTAQEQDAAVAAAESPSGRTEAERIEALAALIAAHLVAHPDARPEVEAAAADLNAVTYHQHNTGSGVFVGRDHVGDLTINHGGSAQ</sequence>
<gene>
    <name evidence="1" type="ORF">AQJ67_37620</name>
</gene>